<name>A0AAW2ESU1_9HYME</name>
<dbReference type="Proteomes" id="UP001430953">
    <property type="component" value="Unassembled WGS sequence"/>
</dbReference>
<keyword evidence="2" id="KW-1185">Reference proteome</keyword>
<dbReference type="AlphaFoldDB" id="A0AAW2ESU1"/>
<accession>A0AAW2ESU1</accession>
<dbReference type="EMBL" id="JADYXP020000019">
    <property type="protein sequence ID" value="KAL0105499.1"/>
    <property type="molecule type" value="Genomic_DNA"/>
</dbReference>
<gene>
    <name evidence="1" type="ORF">PUN28_016871</name>
</gene>
<protein>
    <submittedName>
        <fullName evidence="1">Uncharacterized protein</fullName>
    </submittedName>
</protein>
<sequence length="58" mass="6537">MTMTTTTTTTTATTTTTTVAITTITNVRVLEQFNGHFLRVHYRRLSGKLTRGIIKSYQ</sequence>
<evidence type="ECO:0000313" key="1">
    <source>
        <dbReference type="EMBL" id="KAL0105499.1"/>
    </source>
</evidence>
<proteinExistence type="predicted"/>
<evidence type="ECO:0000313" key="2">
    <source>
        <dbReference type="Proteomes" id="UP001430953"/>
    </source>
</evidence>
<reference evidence="1 2" key="1">
    <citation type="submission" date="2023-03" db="EMBL/GenBank/DDBJ databases">
        <title>High recombination rates correlate with genetic variation in Cardiocondyla obscurior ants.</title>
        <authorList>
            <person name="Errbii M."/>
        </authorList>
    </citation>
    <scope>NUCLEOTIDE SEQUENCE [LARGE SCALE GENOMIC DNA]</scope>
    <source>
        <strain evidence="1">Alpha-2009</strain>
        <tissue evidence="1">Whole body</tissue>
    </source>
</reference>
<organism evidence="1 2">
    <name type="scientific">Cardiocondyla obscurior</name>
    <dbReference type="NCBI Taxonomy" id="286306"/>
    <lineage>
        <taxon>Eukaryota</taxon>
        <taxon>Metazoa</taxon>
        <taxon>Ecdysozoa</taxon>
        <taxon>Arthropoda</taxon>
        <taxon>Hexapoda</taxon>
        <taxon>Insecta</taxon>
        <taxon>Pterygota</taxon>
        <taxon>Neoptera</taxon>
        <taxon>Endopterygota</taxon>
        <taxon>Hymenoptera</taxon>
        <taxon>Apocrita</taxon>
        <taxon>Aculeata</taxon>
        <taxon>Formicoidea</taxon>
        <taxon>Formicidae</taxon>
        <taxon>Myrmicinae</taxon>
        <taxon>Cardiocondyla</taxon>
    </lineage>
</organism>
<comment type="caution">
    <text evidence="1">The sequence shown here is derived from an EMBL/GenBank/DDBJ whole genome shotgun (WGS) entry which is preliminary data.</text>
</comment>